<feature type="compositionally biased region" description="Basic and acidic residues" evidence="1">
    <location>
        <begin position="140"/>
        <end position="174"/>
    </location>
</feature>
<keyword evidence="3" id="KW-1185">Reference proteome</keyword>
<reference evidence="2" key="1">
    <citation type="submission" date="2023-01" db="EMBL/GenBank/DDBJ databases">
        <title>Genome assembly of the deep-sea coral Lophelia pertusa.</title>
        <authorList>
            <person name="Herrera S."/>
            <person name="Cordes E."/>
        </authorList>
    </citation>
    <scope>NUCLEOTIDE SEQUENCE</scope>
    <source>
        <strain evidence="2">USNM1676648</strain>
        <tissue evidence="2">Polyp</tissue>
    </source>
</reference>
<comment type="caution">
    <text evidence="2">The sequence shown here is derived from an EMBL/GenBank/DDBJ whole genome shotgun (WGS) entry which is preliminary data.</text>
</comment>
<name>A0A9W9YMZ7_9CNID</name>
<sequence>MHTIAECYDVIFPWLNLLKDAQEIENSVAKDLPKSLKLWLQPLQVAPSDKMSNSTSLTPSAKTLTPGTLDKLFASTPREKPQDPSPRLLPTITDSLTEPSCDLGESFLSEESHRPLKDSDALITDENSILKTKLFAESPAELHKSDEEKTRITDNDSTRGKKRRAEVIDSDKDAKRTKKDKVKDKASGKDAKRSRRTK</sequence>
<feature type="compositionally biased region" description="Basic and acidic residues" evidence="1">
    <location>
        <begin position="181"/>
        <end position="191"/>
    </location>
</feature>
<feature type="compositionally biased region" description="Polar residues" evidence="1">
    <location>
        <begin position="50"/>
        <end position="66"/>
    </location>
</feature>
<accession>A0A9W9YMZ7</accession>
<protein>
    <submittedName>
        <fullName evidence="2">Uncharacterized protein</fullName>
    </submittedName>
</protein>
<dbReference type="EMBL" id="MU827321">
    <property type="protein sequence ID" value="KAJ7357488.1"/>
    <property type="molecule type" value="Genomic_DNA"/>
</dbReference>
<feature type="region of interest" description="Disordered" evidence="1">
    <location>
        <begin position="139"/>
        <end position="198"/>
    </location>
</feature>
<evidence type="ECO:0000313" key="3">
    <source>
        <dbReference type="Proteomes" id="UP001163046"/>
    </source>
</evidence>
<gene>
    <name evidence="2" type="ORF">OS493_025004</name>
</gene>
<feature type="compositionally biased region" description="Basic and acidic residues" evidence="1">
    <location>
        <begin position="110"/>
        <end position="120"/>
    </location>
</feature>
<proteinExistence type="predicted"/>
<dbReference type="Proteomes" id="UP001163046">
    <property type="component" value="Unassembled WGS sequence"/>
</dbReference>
<dbReference type="OrthoDB" id="5990284at2759"/>
<feature type="region of interest" description="Disordered" evidence="1">
    <location>
        <begin position="48"/>
        <end position="120"/>
    </location>
</feature>
<evidence type="ECO:0000256" key="1">
    <source>
        <dbReference type="SAM" id="MobiDB-lite"/>
    </source>
</evidence>
<dbReference type="AlphaFoldDB" id="A0A9W9YMZ7"/>
<evidence type="ECO:0000313" key="2">
    <source>
        <dbReference type="EMBL" id="KAJ7357488.1"/>
    </source>
</evidence>
<organism evidence="2 3">
    <name type="scientific">Desmophyllum pertusum</name>
    <dbReference type="NCBI Taxonomy" id="174260"/>
    <lineage>
        <taxon>Eukaryota</taxon>
        <taxon>Metazoa</taxon>
        <taxon>Cnidaria</taxon>
        <taxon>Anthozoa</taxon>
        <taxon>Hexacorallia</taxon>
        <taxon>Scleractinia</taxon>
        <taxon>Caryophylliina</taxon>
        <taxon>Caryophylliidae</taxon>
        <taxon>Desmophyllum</taxon>
    </lineage>
</organism>